<dbReference type="Pfam" id="PF01327">
    <property type="entry name" value="Pep_deformylase"/>
    <property type="match status" value="1"/>
</dbReference>
<dbReference type="Gene3D" id="3.90.45.10">
    <property type="entry name" value="Peptide deformylase"/>
    <property type="match status" value="1"/>
</dbReference>
<dbReference type="AlphaFoldDB" id="A0AAU7DU63"/>
<dbReference type="EMBL" id="CP146203">
    <property type="protein sequence ID" value="XBH20615.1"/>
    <property type="molecule type" value="Genomic_DNA"/>
</dbReference>
<dbReference type="HAMAP" id="MF_00163">
    <property type="entry name" value="Pep_deformylase"/>
    <property type="match status" value="1"/>
</dbReference>
<dbReference type="SUPFAM" id="SSF56420">
    <property type="entry name" value="Peptide deformylase"/>
    <property type="match status" value="1"/>
</dbReference>
<comment type="cofactor">
    <cofactor evidence="6">
        <name>Fe(2+)</name>
        <dbReference type="ChEBI" id="CHEBI:29033"/>
    </cofactor>
    <text evidence="6">Binds 1 Fe(2+) ion.</text>
</comment>
<keyword evidence="2 6" id="KW-0479">Metal-binding</keyword>
<dbReference type="EC" id="3.5.1.88" evidence="6"/>
<comment type="similarity">
    <text evidence="1 6">Belongs to the polypeptide deformylase family.</text>
</comment>
<name>A0AAU7DU63_9MICO</name>
<evidence type="ECO:0000256" key="5">
    <source>
        <dbReference type="ARBA" id="ARBA00023004"/>
    </source>
</evidence>
<accession>A0AAU7DU63</accession>
<reference evidence="7" key="1">
    <citation type="submission" date="2024-02" db="EMBL/GenBank/DDBJ databases">
        <title>Tomenella chthoni gen. nov. sp. nov., a member of the family Jonesiaceae isolated from bat guano.</title>
        <authorList>
            <person name="Miller S.L."/>
            <person name="King J."/>
            <person name="Sankaranarayanan K."/>
            <person name="Lawson P.A."/>
        </authorList>
    </citation>
    <scope>NUCLEOTIDE SEQUENCE</scope>
    <source>
        <strain evidence="7">BS-20</strain>
    </source>
</reference>
<feature type="binding site" evidence="6">
    <location>
        <position position="163"/>
    </location>
    <ligand>
        <name>Fe cation</name>
        <dbReference type="ChEBI" id="CHEBI:24875"/>
    </ligand>
</feature>
<dbReference type="InterPro" id="IPR036821">
    <property type="entry name" value="Peptide_deformylase_sf"/>
</dbReference>
<keyword evidence="3 6" id="KW-0378">Hydrolase</keyword>
<dbReference type="GO" id="GO:0046872">
    <property type="term" value="F:metal ion binding"/>
    <property type="evidence" value="ECO:0007669"/>
    <property type="project" value="UniProtKB-KW"/>
</dbReference>
<feature type="binding site" evidence="6">
    <location>
        <position position="121"/>
    </location>
    <ligand>
        <name>Fe cation</name>
        <dbReference type="ChEBI" id="CHEBI:24875"/>
    </ligand>
</feature>
<evidence type="ECO:0000256" key="6">
    <source>
        <dbReference type="HAMAP-Rule" id="MF_00163"/>
    </source>
</evidence>
<dbReference type="PANTHER" id="PTHR10458">
    <property type="entry name" value="PEPTIDE DEFORMYLASE"/>
    <property type="match status" value="1"/>
</dbReference>
<organism evidence="7">
    <name type="scientific">Jonesiaceae bacterium BS-20</name>
    <dbReference type="NCBI Taxonomy" id="3120821"/>
    <lineage>
        <taxon>Bacteria</taxon>
        <taxon>Bacillati</taxon>
        <taxon>Actinomycetota</taxon>
        <taxon>Actinomycetes</taxon>
        <taxon>Micrococcales</taxon>
        <taxon>Jonesiaceae</taxon>
    </lineage>
</organism>
<dbReference type="GO" id="GO:0042586">
    <property type="term" value="F:peptide deformylase activity"/>
    <property type="evidence" value="ECO:0007669"/>
    <property type="project" value="UniProtKB-UniRule"/>
</dbReference>
<evidence type="ECO:0000256" key="1">
    <source>
        <dbReference type="ARBA" id="ARBA00010759"/>
    </source>
</evidence>
<gene>
    <name evidence="6" type="primary">def</name>
    <name evidence="7" type="ORF">V5R04_10250</name>
</gene>
<proteinExistence type="inferred from homology"/>
<dbReference type="CDD" id="cd00487">
    <property type="entry name" value="Pep_deformylase"/>
    <property type="match status" value="1"/>
</dbReference>
<dbReference type="InterPro" id="IPR023635">
    <property type="entry name" value="Peptide_deformylase"/>
</dbReference>
<comment type="function">
    <text evidence="6">Removes the formyl group from the N-terminal Met of newly synthesized proteins. Requires at least a dipeptide for an efficient rate of reaction. N-terminal L-methionine is a prerequisite for activity but the enzyme has broad specificity at other positions.</text>
</comment>
<evidence type="ECO:0000256" key="2">
    <source>
        <dbReference type="ARBA" id="ARBA00022723"/>
    </source>
</evidence>
<evidence type="ECO:0000313" key="7">
    <source>
        <dbReference type="EMBL" id="XBH20615.1"/>
    </source>
</evidence>
<dbReference type="FunFam" id="3.90.45.10:FF:000003">
    <property type="entry name" value="Peptide deformylase"/>
    <property type="match status" value="1"/>
</dbReference>
<comment type="catalytic activity">
    <reaction evidence="6">
        <text>N-terminal N-formyl-L-methionyl-[peptide] + H2O = N-terminal L-methionyl-[peptide] + formate</text>
        <dbReference type="Rhea" id="RHEA:24420"/>
        <dbReference type="Rhea" id="RHEA-COMP:10639"/>
        <dbReference type="Rhea" id="RHEA-COMP:10640"/>
        <dbReference type="ChEBI" id="CHEBI:15377"/>
        <dbReference type="ChEBI" id="CHEBI:15740"/>
        <dbReference type="ChEBI" id="CHEBI:49298"/>
        <dbReference type="ChEBI" id="CHEBI:64731"/>
        <dbReference type="EC" id="3.5.1.88"/>
    </reaction>
</comment>
<keyword evidence="5 6" id="KW-0408">Iron</keyword>
<dbReference type="PRINTS" id="PR01576">
    <property type="entry name" value="PDEFORMYLASE"/>
</dbReference>
<dbReference type="GO" id="GO:0006412">
    <property type="term" value="P:translation"/>
    <property type="evidence" value="ECO:0007669"/>
    <property type="project" value="UniProtKB-UniRule"/>
</dbReference>
<evidence type="ECO:0000256" key="3">
    <source>
        <dbReference type="ARBA" id="ARBA00022801"/>
    </source>
</evidence>
<protein>
    <recommendedName>
        <fullName evidence="6">Peptide deformylase</fullName>
        <shortName evidence="6">PDF</shortName>
        <ecNumber evidence="6">3.5.1.88</ecNumber>
    </recommendedName>
    <alternativeName>
        <fullName evidence="6">Polypeptide deformylase</fullName>
    </alternativeName>
</protein>
<keyword evidence="4 6" id="KW-0648">Protein biosynthesis</keyword>
<dbReference type="PANTHER" id="PTHR10458:SF2">
    <property type="entry name" value="PEPTIDE DEFORMYLASE, MITOCHONDRIAL"/>
    <property type="match status" value="1"/>
</dbReference>
<dbReference type="NCBIfam" id="NF001159">
    <property type="entry name" value="PRK00150.1-3"/>
    <property type="match status" value="1"/>
</dbReference>
<feature type="binding site" evidence="6">
    <location>
        <position position="167"/>
    </location>
    <ligand>
        <name>Fe cation</name>
        <dbReference type="ChEBI" id="CHEBI:24875"/>
    </ligand>
</feature>
<evidence type="ECO:0000256" key="4">
    <source>
        <dbReference type="ARBA" id="ARBA00022917"/>
    </source>
</evidence>
<sequence>MNPQDFLSQVQSLLVAHPDGVLPIVQAGQAVLREVTAPYDGQLGELLPQFLQAMYATMMDAPGVGLAATQIGVGLSVAVMWDPGSGDDGDTRERTAVEPRFIFNPAYTPVGDRLVTHFEGCLSVDGYQAAVTRPHSVRLTGTDENGASIDEVLTGWPARIAQHEIDHLNGVLYVDRAQMRSLCTTQNLSDLWSFSSEPAAAARALGFDVAQGLDVEQNIGHSIEADLGEQLDTSLDVSS</sequence>
<feature type="active site" evidence="6">
    <location>
        <position position="164"/>
    </location>
</feature>